<dbReference type="InterPro" id="IPR050856">
    <property type="entry name" value="Biotin_carboxylase_complex"/>
</dbReference>
<feature type="domain" description="ATP-grasp" evidence="8">
    <location>
        <begin position="432"/>
        <end position="638"/>
    </location>
</feature>
<dbReference type="InterPro" id="IPR011054">
    <property type="entry name" value="Rudment_hybrid_motif"/>
</dbReference>
<keyword evidence="5" id="KW-0092">Biotin</keyword>
<dbReference type="AlphaFoldDB" id="A0AAD7GP28"/>
<feature type="domain" description="Biotin carboxylation" evidence="9">
    <location>
        <begin position="288"/>
        <end position="763"/>
    </location>
</feature>
<evidence type="ECO:0000256" key="1">
    <source>
        <dbReference type="ARBA" id="ARBA00022598"/>
    </source>
</evidence>
<dbReference type="Pfam" id="PF02785">
    <property type="entry name" value="Biotin_carb_C"/>
    <property type="match status" value="1"/>
</dbReference>
<dbReference type="PANTHER" id="PTHR18866:SF128">
    <property type="entry name" value="UREA AMIDOLYASE"/>
    <property type="match status" value="1"/>
</dbReference>
<dbReference type="Gene3D" id="2.40.100.10">
    <property type="entry name" value="Cyclophilin-like"/>
    <property type="match status" value="1"/>
</dbReference>
<keyword evidence="4 6" id="KW-0067">ATP-binding</keyword>
<dbReference type="InterPro" id="IPR005479">
    <property type="entry name" value="CPAse_ATP-bd"/>
</dbReference>
<dbReference type="GO" id="GO:0005524">
    <property type="term" value="F:ATP binding"/>
    <property type="evidence" value="ECO:0007669"/>
    <property type="project" value="UniProtKB-UniRule"/>
</dbReference>
<evidence type="ECO:0000259" key="8">
    <source>
        <dbReference type="PROSITE" id="PS50975"/>
    </source>
</evidence>
<dbReference type="InterPro" id="IPR003778">
    <property type="entry name" value="CT_A_B"/>
</dbReference>
<dbReference type="Pfam" id="PF00289">
    <property type="entry name" value="Biotin_carb_N"/>
    <property type="match status" value="1"/>
</dbReference>
<dbReference type="PROSITE" id="PS50975">
    <property type="entry name" value="ATP_GRASP"/>
    <property type="match status" value="1"/>
</dbReference>
<dbReference type="PROSITE" id="PS00866">
    <property type="entry name" value="CPSASE_1"/>
    <property type="match status" value="1"/>
</dbReference>
<sequence length="1053" mass="113028">MTPLKATVNCDMGEADDEELMKTIHLANIACGFHASDFSIMDATVAHAKLHGVAVGAHPSLPDRQGFGRREMAIDPDELRACFVYQIGALTGFLKLHGLPLNHLLSRVHTRRSRTKGAVYGQTARSLPLARAVVTAAQTFATDAYKVAFIGLAGTAHQVACEESGVQFIPDLDYDPSGKLLITKTHAPIPMDVIRKRVTHLLETHQITTNEGGYLPLGKGVTDVSICCHSDTPTMTASIILLESVLLLPIETPGSRLSHALPWGPSAERVLKLYLSLVSCPSFYLSVRFSFSVSVSSAVSRLRSGRSLRPAAIPTHLRDAQTPSCQPRRNRRPYHEHCESRRACDALSPHVTMSDEAVSLAPQADESEAQAYLSGARVISLAREHGATMLHPGYGFLSEHADFAQAVLDAGITWLGPSPSIIRTMGLKHIARDVAGKADMPCVPGSDGLVEDEATAVQIAARVGFPIMLKASAGGGGMGMVICADEHALLDAFAGVKQRAEVLFGFGGVFLERYFPSARHIEVQIFGNGMGDIACMGERECSIPETPEDNRGNTQSLLGHSTRQVGAKLRTRMCAAAVRLGEFVKYGSAGRTSHHRSRPSRARPGKDDDSTGNSRNEGARGLASDSVEMQQTTYDSLLEQGHDRGFGCAMEARVYAENPAEQFRPCPGILQYVDIPASKHAWLRVESWISTGTTITPFFDPLLCKLVVSGATRTQVISRLQTALDESRIQGPTNNMEHLKAILANDIRDATTRFLNTFEYSPYAMTVLAAAVEMTVQDFPGRTTRLGIPRSGPMDSLAFRAANILVDNPLGAEGLEIIIFAGCPSIFQFHASAVVALTGKDIIVKVAGQDMQMWSRIIVPAGGNLSLSARPGNSSTGLRTYLAIRGGFPSIPKYLGSKSTSMGLGGFQGRSLFAGDELALARECEPKQTDAIVSRTIAPELIPVYPSHAIIHVLAGPHDDEDPNKIAWARPNGGAGGSHPSNILDNGYALGTINVNGDTPVILANEGPDMGGYVCLCTVASGELWKLGQRVLVALSNSAVFPGLMPWRWALGM</sequence>
<dbReference type="InterPro" id="IPR011761">
    <property type="entry name" value="ATP-grasp"/>
</dbReference>
<comment type="caution">
    <text evidence="10">The sequence shown here is derived from an EMBL/GenBank/DDBJ whole genome shotgun (WGS) entry which is preliminary data.</text>
</comment>
<dbReference type="SUPFAM" id="SSF50891">
    <property type="entry name" value="Cyclophilin-like"/>
    <property type="match status" value="1"/>
</dbReference>
<dbReference type="InterPro" id="IPR011330">
    <property type="entry name" value="Glyco_hydro/deAcase_b/a-brl"/>
</dbReference>
<evidence type="ECO:0000256" key="2">
    <source>
        <dbReference type="ARBA" id="ARBA00022741"/>
    </source>
</evidence>
<evidence type="ECO:0000259" key="9">
    <source>
        <dbReference type="PROSITE" id="PS50979"/>
    </source>
</evidence>
<dbReference type="SUPFAM" id="SSF52440">
    <property type="entry name" value="PreATP-grasp domain"/>
    <property type="match status" value="1"/>
</dbReference>
<dbReference type="GO" id="GO:0005975">
    <property type="term" value="P:carbohydrate metabolic process"/>
    <property type="evidence" value="ECO:0007669"/>
    <property type="project" value="InterPro"/>
</dbReference>
<dbReference type="EMBL" id="JARKIE010000026">
    <property type="protein sequence ID" value="KAJ7698255.1"/>
    <property type="molecule type" value="Genomic_DNA"/>
</dbReference>
<organism evidence="10 11">
    <name type="scientific">Mycena rosella</name>
    <name type="common">Pink bonnet</name>
    <name type="synonym">Agaricus rosellus</name>
    <dbReference type="NCBI Taxonomy" id="1033263"/>
    <lineage>
        <taxon>Eukaryota</taxon>
        <taxon>Fungi</taxon>
        <taxon>Dikarya</taxon>
        <taxon>Basidiomycota</taxon>
        <taxon>Agaricomycotina</taxon>
        <taxon>Agaricomycetes</taxon>
        <taxon>Agaricomycetidae</taxon>
        <taxon>Agaricales</taxon>
        <taxon>Marasmiineae</taxon>
        <taxon>Mycenaceae</taxon>
        <taxon>Mycena</taxon>
    </lineage>
</organism>
<evidence type="ECO:0000256" key="3">
    <source>
        <dbReference type="ARBA" id="ARBA00022801"/>
    </source>
</evidence>
<evidence type="ECO:0000256" key="7">
    <source>
        <dbReference type="SAM" id="MobiDB-lite"/>
    </source>
</evidence>
<dbReference type="Pfam" id="PF02786">
    <property type="entry name" value="CPSase_L_D2"/>
    <property type="match status" value="1"/>
</dbReference>
<name>A0AAD7GP28_MYCRO</name>
<dbReference type="SMART" id="SM00878">
    <property type="entry name" value="Biotin_carb_C"/>
    <property type="match status" value="1"/>
</dbReference>
<dbReference type="PROSITE" id="PS50979">
    <property type="entry name" value="BC"/>
    <property type="match status" value="1"/>
</dbReference>
<evidence type="ECO:0000313" key="11">
    <source>
        <dbReference type="Proteomes" id="UP001221757"/>
    </source>
</evidence>
<dbReference type="InterPro" id="IPR011764">
    <property type="entry name" value="Biotin_carboxylation_dom"/>
</dbReference>
<dbReference type="InterPro" id="IPR029000">
    <property type="entry name" value="Cyclophilin-like_dom_sf"/>
</dbReference>
<evidence type="ECO:0000256" key="6">
    <source>
        <dbReference type="PROSITE-ProRule" id="PRU00409"/>
    </source>
</evidence>
<gene>
    <name evidence="10" type="ORF">B0H17DRAFT_1129781</name>
</gene>
<dbReference type="SUPFAM" id="SSF88713">
    <property type="entry name" value="Glycoside hydrolase/deacetylase"/>
    <property type="match status" value="1"/>
</dbReference>
<dbReference type="InterPro" id="IPR005482">
    <property type="entry name" value="Biotin_COase_C"/>
</dbReference>
<feature type="region of interest" description="Disordered" evidence="7">
    <location>
        <begin position="589"/>
        <end position="626"/>
    </location>
</feature>
<reference evidence="10" key="1">
    <citation type="submission" date="2023-03" db="EMBL/GenBank/DDBJ databases">
        <title>Massive genome expansion in bonnet fungi (Mycena s.s.) driven by repeated elements and novel gene families across ecological guilds.</title>
        <authorList>
            <consortium name="Lawrence Berkeley National Laboratory"/>
            <person name="Harder C.B."/>
            <person name="Miyauchi S."/>
            <person name="Viragh M."/>
            <person name="Kuo A."/>
            <person name="Thoen E."/>
            <person name="Andreopoulos B."/>
            <person name="Lu D."/>
            <person name="Skrede I."/>
            <person name="Drula E."/>
            <person name="Henrissat B."/>
            <person name="Morin E."/>
            <person name="Kohler A."/>
            <person name="Barry K."/>
            <person name="LaButti K."/>
            <person name="Morin E."/>
            <person name="Salamov A."/>
            <person name="Lipzen A."/>
            <person name="Mereny Z."/>
            <person name="Hegedus B."/>
            <person name="Baldrian P."/>
            <person name="Stursova M."/>
            <person name="Weitz H."/>
            <person name="Taylor A."/>
            <person name="Grigoriev I.V."/>
            <person name="Nagy L.G."/>
            <person name="Martin F."/>
            <person name="Kauserud H."/>
        </authorList>
    </citation>
    <scope>NUCLEOTIDE SEQUENCE</scope>
    <source>
        <strain evidence="10">CBHHK067</strain>
    </source>
</reference>
<protein>
    <submittedName>
        <fullName evidence="10">Uncharacterized protein</fullName>
    </submittedName>
</protein>
<keyword evidence="2 6" id="KW-0547">Nucleotide-binding</keyword>
<feature type="compositionally biased region" description="Basic residues" evidence="7">
    <location>
        <begin position="592"/>
        <end position="603"/>
    </location>
</feature>
<dbReference type="PANTHER" id="PTHR18866">
    <property type="entry name" value="CARBOXYLASE:PYRUVATE/ACETYL-COA/PROPIONYL-COA CARBOXYLASE"/>
    <property type="match status" value="1"/>
</dbReference>
<dbReference type="Proteomes" id="UP001221757">
    <property type="component" value="Unassembled WGS sequence"/>
</dbReference>
<proteinExistence type="predicted"/>
<evidence type="ECO:0000313" key="10">
    <source>
        <dbReference type="EMBL" id="KAJ7698255.1"/>
    </source>
</evidence>
<dbReference type="Pfam" id="PF03746">
    <property type="entry name" value="LamB_YcsF"/>
    <property type="match status" value="1"/>
</dbReference>
<dbReference type="Pfam" id="PF02626">
    <property type="entry name" value="CT_A_B"/>
    <property type="match status" value="2"/>
</dbReference>
<dbReference type="InterPro" id="IPR005481">
    <property type="entry name" value="BC-like_N"/>
</dbReference>
<dbReference type="InterPro" id="IPR005501">
    <property type="entry name" value="LamB/YcsF/PxpA-like"/>
</dbReference>
<dbReference type="InterPro" id="IPR016185">
    <property type="entry name" value="PreATP-grasp_dom_sf"/>
</dbReference>
<keyword evidence="11" id="KW-1185">Reference proteome</keyword>
<evidence type="ECO:0000256" key="5">
    <source>
        <dbReference type="ARBA" id="ARBA00023267"/>
    </source>
</evidence>
<dbReference type="GO" id="GO:0016787">
    <property type="term" value="F:hydrolase activity"/>
    <property type="evidence" value="ECO:0007669"/>
    <property type="project" value="UniProtKB-KW"/>
</dbReference>
<dbReference type="SUPFAM" id="SSF56059">
    <property type="entry name" value="Glutathione synthetase ATP-binding domain-like"/>
    <property type="match status" value="1"/>
</dbReference>
<keyword evidence="1" id="KW-0436">Ligase</keyword>
<dbReference type="Gene3D" id="3.20.20.370">
    <property type="entry name" value="Glycoside hydrolase/deacetylase"/>
    <property type="match status" value="1"/>
</dbReference>
<dbReference type="Gene3D" id="3.30.470.20">
    <property type="entry name" value="ATP-grasp fold, B domain"/>
    <property type="match status" value="2"/>
</dbReference>
<evidence type="ECO:0000256" key="4">
    <source>
        <dbReference type="ARBA" id="ARBA00022840"/>
    </source>
</evidence>
<dbReference type="SMART" id="SM00797">
    <property type="entry name" value="AHS2"/>
    <property type="match status" value="1"/>
</dbReference>
<dbReference type="GO" id="GO:0016874">
    <property type="term" value="F:ligase activity"/>
    <property type="evidence" value="ECO:0007669"/>
    <property type="project" value="UniProtKB-KW"/>
</dbReference>
<keyword evidence="3" id="KW-0378">Hydrolase</keyword>
<dbReference type="GO" id="GO:0046872">
    <property type="term" value="F:metal ion binding"/>
    <property type="evidence" value="ECO:0007669"/>
    <property type="project" value="InterPro"/>
</dbReference>
<dbReference type="SUPFAM" id="SSF51246">
    <property type="entry name" value="Rudiment single hybrid motif"/>
    <property type="match status" value="1"/>
</dbReference>
<accession>A0AAD7GP28</accession>